<dbReference type="GO" id="GO:0006104">
    <property type="term" value="P:succinyl-CoA metabolic process"/>
    <property type="evidence" value="ECO:0007669"/>
    <property type="project" value="InterPro"/>
</dbReference>
<dbReference type="InterPro" id="IPR005811">
    <property type="entry name" value="SUCC_ACL_C"/>
</dbReference>
<dbReference type="GO" id="GO:0000287">
    <property type="term" value="F:magnesium ion binding"/>
    <property type="evidence" value="ECO:0007669"/>
    <property type="project" value="UniProtKB-UniRule"/>
</dbReference>
<feature type="binding site" evidence="12">
    <location>
        <position position="9"/>
    </location>
    <ligand>
        <name>GTP</name>
        <dbReference type="ChEBI" id="CHEBI:37565"/>
    </ligand>
</feature>
<feature type="binding site" evidence="12">
    <location>
        <position position="98"/>
    </location>
    <ligand>
        <name>GTP</name>
        <dbReference type="ChEBI" id="CHEBI:37565"/>
    </ligand>
</feature>
<dbReference type="AlphaFoldDB" id="H3AZX5"/>
<dbReference type="PANTHER" id="PTHR11815:SF10">
    <property type="entry name" value="SUCCINATE--COA LIGASE [GDP-FORMING] SUBUNIT BETA, MITOCHONDRIAL"/>
    <property type="match status" value="1"/>
</dbReference>
<comment type="subunit">
    <text evidence="11 12">Heterodimer of an alpha and a beta subunit. The beta subunit determines specificity for GTP.</text>
</comment>
<dbReference type="HOGENOM" id="CLU_037430_0_1_1"/>
<evidence type="ECO:0000256" key="7">
    <source>
        <dbReference type="ARBA" id="ARBA00023128"/>
    </source>
</evidence>
<dbReference type="Ensembl" id="ENSLACT00000015302.1">
    <property type="protein sequence ID" value="ENSLACP00000015196.1"/>
    <property type="gene ID" value="ENSLACG00000013378.1"/>
</dbReference>
<dbReference type="FunFam" id="3.40.50.261:FF:000001">
    <property type="entry name" value="Succinate--CoA ligase [ADP-forming] subunit beta"/>
    <property type="match status" value="1"/>
</dbReference>
<protein>
    <recommendedName>
        <fullName evidence="12">Succinate--CoA ligase [GDP-forming] subunit beta, mitochondrial</fullName>
        <ecNumber evidence="12">6.2.1.4</ecNumber>
    </recommendedName>
    <alternativeName>
        <fullName evidence="12">GTP-specific succinyl-CoA synthetase subunit beta</fullName>
        <shortName evidence="12">G-SCS</shortName>
        <shortName evidence="12">GTPSCS</shortName>
    </alternativeName>
    <alternativeName>
        <fullName evidence="12">Succinyl-CoA synthetase beta-G chain</fullName>
        <shortName evidence="12">SCS-betaG</shortName>
    </alternativeName>
</protein>
<evidence type="ECO:0000313" key="16">
    <source>
        <dbReference type="Proteomes" id="UP000008672"/>
    </source>
</evidence>
<feature type="binding site" evidence="12">
    <location>
        <begin position="42"/>
        <end position="44"/>
    </location>
    <ligand>
        <name>GTP</name>
        <dbReference type="ChEBI" id="CHEBI:37565"/>
    </ligand>
</feature>
<dbReference type="GO" id="GO:0004776">
    <property type="term" value="F:succinate-CoA ligase (GDP-forming) activity"/>
    <property type="evidence" value="ECO:0007669"/>
    <property type="project" value="UniProtKB-EC"/>
</dbReference>
<reference evidence="15" key="3">
    <citation type="submission" date="2025-09" db="UniProtKB">
        <authorList>
            <consortium name="Ensembl"/>
        </authorList>
    </citation>
    <scope>IDENTIFICATION</scope>
</reference>
<dbReference type="EMBL" id="AFYH01126152">
    <property type="status" value="NOT_ANNOTATED_CDS"/>
    <property type="molecule type" value="Genomic_DNA"/>
</dbReference>
<dbReference type="FunFam" id="3.30.1490.20:FF:000004">
    <property type="entry name" value="Succinate--CoA ligase [ADP-forming] subunit beta, mitochondrial"/>
    <property type="match status" value="1"/>
</dbReference>
<dbReference type="EMBL" id="AFYH01126151">
    <property type="status" value="NOT_ANNOTATED_CDS"/>
    <property type="molecule type" value="Genomic_DNA"/>
</dbReference>
<evidence type="ECO:0000256" key="10">
    <source>
        <dbReference type="ARBA" id="ARBA00053833"/>
    </source>
</evidence>
<dbReference type="Pfam" id="PF00549">
    <property type="entry name" value="Ligase_CoA"/>
    <property type="match status" value="1"/>
</dbReference>
<name>H3AZX5_LATCH</name>
<dbReference type="GO" id="GO:0005524">
    <property type="term" value="F:ATP binding"/>
    <property type="evidence" value="ECO:0007669"/>
    <property type="project" value="InterPro"/>
</dbReference>
<feature type="binding site" evidence="12">
    <location>
        <begin position="317"/>
        <end position="319"/>
    </location>
    <ligand>
        <name>substrate</name>
        <note>ligand shared with subunit alpha</note>
    </ligand>
</feature>
<dbReference type="GO" id="GO:0004775">
    <property type="term" value="F:succinate-CoA ligase (ADP-forming) activity"/>
    <property type="evidence" value="ECO:0007669"/>
    <property type="project" value="UniProtKB-UniRule"/>
</dbReference>
<dbReference type="SUPFAM" id="SSF52210">
    <property type="entry name" value="Succinyl-CoA synthetase domains"/>
    <property type="match status" value="1"/>
</dbReference>
<proteinExistence type="inferred from homology"/>
<gene>
    <name evidence="12 15" type="primary">SUCLG2</name>
</gene>
<dbReference type="Pfam" id="PF08442">
    <property type="entry name" value="ATP-grasp_2"/>
    <property type="match status" value="1"/>
</dbReference>
<evidence type="ECO:0000256" key="2">
    <source>
        <dbReference type="ARBA" id="ARBA00022532"/>
    </source>
</evidence>
<dbReference type="HAMAP" id="MF_03221">
    <property type="entry name" value="Succ_CoA_betaG_euk"/>
    <property type="match status" value="1"/>
</dbReference>
<dbReference type="Gene3D" id="3.30.1490.20">
    <property type="entry name" value="ATP-grasp fold, A domain"/>
    <property type="match status" value="1"/>
</dbReference>
<dbReference type="InParanoid" id="H3AZX5"/>
<feature type="site" description="Important for substrate specificity" evidence="12">
    <location>
        <position position="99"/>
    </location>
</feature>
<dbReference type="EMBL" id="AFYH01126147">
    <property type="status" value="NOT_ANNOTATED_CDS"/>
    <property type="molecule type" value="Genomic_DNA"/>
</dbReference>
<feature type="site" description="Important for substrate specificity" evidence="12">
    <location>
        <position position="31"/>
    </location>
</feature>
<dbReference type="GeneTree" id="ENSGT00390000010170"/>
<keyword evidence="4 12" id="KW-0479">Metal-binding</keyword>
<dbReference type="EMBL" id="AFYH01126155">
    <property type="status" value="NOT_ANNOTATED_CDS"/>
    <property type="molecule type" value="Genomic_DNA"/>
</dbReference>
<evidence type="ECO:0000256" key="12">
    <source>
        <dbReference type="HAMAP-Rule" id="MF_03221"/>
    </source>
</evidence>
<dbReference type="PIRSF" id="PIRSF001554">
    <property type="entry name" value="SucCS_beta"/>
    <property type="match status" value="1"/>
</dbReference>
<dbReference type="FunFam" id="3.30.470.20:FF:000002">
    <property type="entry name" value="Succinate--CoA ligase [ADP-forming] subunit beta"/>
    <property type="match status" value="1"/>
</dbReference>
<comment type="cofactor">
    <cofactor evidence="12">
        <name>Mg(2+)</name>
        <dbReference type="ChEBI" id="CHEBI:18420"/>
    </cofactor>
    <text evidence="12">Binds 1 Mg(2+) ion per subunit.</text>
</comment>
<keyword evidence="7 12" id="KW-0496">Mitochondrion</keyword>
<dbReference type="Gene3D" id="3.40.50.261">
    <property type="entry name" value="Succinyl-CoA synthetase domains"/>
    <property type="match status" value="1"/>
</dbReference>
<evidence type="ECO:0000256" key="5">
    <source>
        <dbReference type="ARBA" id="ARBA00022741"/>
    </source>
</evidence>
<keyword evidence="5 12" id="KW-0547">Nucleotide-binding</keyword>
<accession>H3AZX5</accession>
<evidence type="ECO:0000256" key="9">
    <source>
        <dbReference type="ARBA" id="ARBA00052879"/>
    </source>
</evidence>
<dbReference type="InterPro" id="IPR005809">
    <property type="entry name" value="Succ_CoA_ligase-like_bsu"/>
</dbReference>
<dbReference type="STRING" id="7897.ENSLACP00000015196"/>
<dbReference type="eggNOG" id="KOG1447">
    <property type="taxonomic scope" value="Eukaryota"/>
</dbReference>
<feature type="domain" description="ATP-citrate synthase/succinyl-CoA ligase C-terminal" evidence="13">
    <location>
        <begin position="259"/>
        <end position="378"/>
    </location>
</feature>
<feature type="domain" description="ATP-grasp fold succinyl-CoA synthetase-type" evidence="14">
    <location>
        <begin position="1"/>
        <end position="197"/>
    </location>
</feature>
<dbReference type="OMA" id="KQMIGNR"/>
<comment type="similarity">
    <text evidence="12">Belongs to the succinate/malate CoA ligase beta subunit family. GTP-specific subunit beta subfamily.</text>
</comment>
<evidence type="ECO:0000256" key="6">
    <source>
        <dbReference type="ARBA" id="ARBA00022842"/>
    </source>
</evidence>
<dbReference type="GO" id="GO:0006099">
    <property type="term" value="P:tricarboxylic acid cycle"/>
    <property type="evidence" value="ECO:0007669"/>
    <property type="project" value="UniProtKB-UniRule"/>
</dbReference>
<evidence type="ECO:0000256" key="8">
    <source>
        <dbReference type="ARBA" id="ARBA00023134"/>
    </source>
</evidence>
<evidence type="ECO:0000313" key="15">
    <source>
        <dbReference type="Ensembl" id="ENSLACP00000015196.1"/>
    </source>
</evidence>
<keyword evidence="3 12" id="KW-0436">Ligase</keyword>
<dbReference type="NCBIfam" id="NF001913">
    <property type="entry name" value="PRK00696.1"/>
    <property type="match status" value="1"/>
</dbReference>
<dbReference type="EC" id="6.2.1.4" evidence="12"/>
<dbReference type="PANTHER" id="PTHR11815">
    <property type="entry name" value="SUCCINYL-COA SYNTHETASE BETA CHAIN"/>
    <property type="match status" value="1"/>
</dbReference>
<keyword evidence="16" id="KW-1185">Reference proteome</keyword>
<evidence type="ECO:0000256" key="1">
    <source>
        <dbReference type="ARBA" id="ARBA00005064"/>
    </source>
</evidence>
<dbReference type="GO" id="GO:0005739">
    <property type="term" value="C:mitochondrion"/>
    <property type="evidence" value="ECO:0007669"/>
    <property type="project" value="UniProtKB-SubCell"/>
</dbReference>
<feature type="binding site" evidence="12">
    <location>
        <position position="195"/>
    </location>
    <ligand>
        <name>Mg(2+)</name>
        <dbReference type="ChEBI" id="CHEBI:18420"/>
    </ligand>
</feature>
<evidence type="ECO:0000256" key="3">
    <source>
        <dbReference type="ARBA" id="ARBA00022598"/>
    </source>
</evidence>
<dbReference type="EMBL" id="AFYH01126154">
    <property type="status" value="NOT_ANNOTATED_CDS"/>
    <property type="molecule type" value="Genomic_DNA"/>
</dbReference>
<comment type="catalytic activity">
    <reaction evidence="9 12">
        <text>GTP + succinate + CoA = succinyl-CoA + GDP + phosphate</text>
        <dbReference type="Rhea" id="RHEA:22120"/>
        <dbReference type="ChEBI" id="CHEBI:30031"/>
        <dbReference type="ChEBI" id="CHEBI:37565"/>
        <dbReference type="ChEBI" id="CHEBI:43474"/>
        <dbReference type="ChEBI" id="CHEBI:57287"/>
        <dbReference type="ChEBI" id="CHEBI:57292"/>
        <dbReference type="ChEBI" id="CHEBI:58189"/>
        <dbReference type="EC" id="6.2.1.4"/>
    </reaction>
</comment>
<sequence length="384" mass="41167">MAEHGVTVQRFFVADTANDALEAAKNLKAKEIVLKAQILAGGRGKGVFNSGLKGGVHLSRDPNAVGQLAKQMLGYSLITKQTPKDGVKVNKVMVAEALDIARETYFAILMDRVCNGPVLVGSPQGGVDIEEVAATNPDLIFKEIIDIYEGVKEDQALRMAANLGFKGPLQQQAADQIKKLYNLFMKVDATQVEVNPFGETPEGQVVCFDAKINFDDNAEFRQKEVFAMDDVSESDPLETEAAKYDLKYIGMDGNIACFVNGAGLAMATCDIIDLHGGKPANFLDLGGGVKEVQVYQAFKLLTADPKVEAILVNIFGGIVNCAIVANGITKACRELELKVPLVVRLEGTNVQEAKHILSKSGLPITAASDLEDAAKKVVASVARK</sequence>
<feature type="binding site" evidence="12">
    <location>
        <position position="260"/>
    </location>
    <ligand>
        <name>substrate</name>
        <note>ligand shared with subunit alpha</note>
    </ligand>
</feature>
<dbReference type="PROSITE" id="PS01217">
    <property type="entry name" value="SUCCINYL_COA_LIG_3"/>
    <property type="match status" value="1"/>
</dbReference>
<dbReference type="Bgee" id="ENSLACG00000013378">
    <property type="expression patterns" value="Expressed in chordate pharynx and 6 other cell types or tissues"/>
</dbReference>
<dbReference type="EMBL" id="AFYH01126148">
    <property type="status" value="NOT_ANNOTATED_CDS"/>
    <property type="molecule type" value="Genomic_DNA"/>
</dbReference>
<keyword evidence="6 12" id="KW-0460">Magnesium</keyword>
<comment type="pathway">
    <text evidence="1 12">Carbohydrate metabolism; tricarboxylic acid cycle; succinate from succinyl-CoA (ligase route): step 1/1.</text>
</comment>
<dbReference type="GO" id="GO:0005525">
    <property type="term" value="F:GTP binding"/>
    <property type="evidence" value="ECO:0007669"/>
    <property type="project" value="UniProtKB-UniRule"/>
</dbReference>
<reference evidence="16" key="1">
    <citation type="submission" date="2011-08" db="EMBL/GenBank/DDBJ databases">
        <title>The draft genome of Latimeria chalumnae.</title>
        <authorList>
            <person name="Di Palma F."/>
            <person name="Alfoldi J."/>
            <person name="Johnson J."/>
            <person name="Berlin A."/>
            <person name="Gnerre S."/>
            <person name="Jaffe D."/>
            <person name="MacCallum I."/>
            <person name="Young S."/>
            <person name="Walker B.J."/>
            <person name="Lander E."/>
            <person name="Lindblad-Toh K."/>
        </authorList>
    </citation>
    <scope>NUCLEOTIDE SEQUENCE [LARGE SCALE GENOMIC DNA]</scope>
    <source>
        <strain evidence="16">Wild caught</strain>
    </source>
</reference>
<dbReference type="InterPro" id="IPR013650">
    <property type="entry name" value="ATP-grasp_succ-CoA_synth-type"/>
</dbReference>
<feature type="binding site" evidence="12">
    <location>
        <position position="209"/>
    </location>
    <ligand>
        <name>Mg(2+)</name>
        <dbReference type="ChEBI" id="CHEBI:18420"/>
    </ligand>
</feature>
<evidence type="ECO:0000256" key="4">
    <source>
        <dbReference type="ARBA" id="ARBA00022723"/>
    </source>
</evidence>
<dbReference type="EMBL" id="AFYH01126153">
    <property type="status" value="NOT_ANNOTATED_CDS"/>
    <property type="molecule type" value="Genomic_DNA"/>
</dbReference>
<keyword evidence="2 12" id="KW-0816">Tricarboxylic acid cycle</keyword>
<comment type="subcellular location">
    <subcellularLocation>
        <location evidence="12">Mitochondrion</location>
    </subcellularLocation>
</comment>
<dbReference type="EMBL" id="AFYH01126149">
    <property type="status" value="NOT_ANNOTATED_CDS"/>
    <property type="molecule type" value="Genomic_DNA"/>
</dbReference>
<dbReference type="SUPFAM" id="SSF56059">
    <property type="entry name" value="Glutathione synthetase ATP-binding domain-like"/>
    <property type="match status" value="1"/>
</dbReference>
<dbReference type="InterPro" id="IPR017866">
    <property type="entry name" value="Succ-CoA_synthase_bsu_CS"/>
</dbReference>
<dbReference type="HAMAP" id="MF_00558">
    <property type="entry name" value="Succ_CoA_beta"/>
    <property type="match status" value="1"/>
</dbReference>
<dbReference type="GO" id="GO:0042709">
    <property type="term" value="C:succinate-CoA ligase complex"/>
    <property type="evidence" value="ECO:0007669"/>
    <property type="project" value="TreeGrafter"/>
</dbReference>
<dbReference type="Proteomes" id="UP000008672">
    <property type="component" value="Unassembled WGS sequence"/>
</dbReference>
<dbReference type="InterPro" id="IPR016102">
    <property type="entry name" value="Succinyl-CoA_synth-like"/>
</dbReference>
<reference evidence="15" key="2">
    <citation type="submission" date="2025-08" db="UniProtKB">
        <authorList>
            <consortium name="Ensembl"/>
        </authorList>
    </citation>
    <scope>IDENTIFICATION</scope>
</reference>
<dbReference type="Gene3D" id="3.30.470.20">
    <property type="entry name" value="ATP-grasp fold, B domain"/>
    <property type="match status" value="1"/>
</dbReference>
<dbReference type="NCBIfam" id="TIGR01016">
    <property type="entry name" value="sucCoAbeta"/>
    <property type="match status" value="1"/>
</dbReference>
<evidence type="ECO:0000256" key="11">
    <source>
        <dbReference type="ARBA" id="ARBA00063570"/>
    </source>
</evidence>
<evidence type="ECO:0000259" key="14">
    <source>
        <dbReference type="Pfam" id="PF08442"/>
    </source>
</evidence>
<evidence type="ECO:0000259" key="13">
    <source>
        <dbReference type="Pfam" id="PF00549"/>
    </source>
</evidence>
<dbReference type="InterPro" id="IPR013815">
    <property type="entry name" value="ATP_grasp_subdomain_1"/>
</dbReference>
<dbReference type="EMBL" id="AFYH01126150">
    <property type="status" value="NOT_ANNOTATED_CDS"/>
    <property type="molecule type" value="Genomic_DNA"/>
</dbReference>
<dbReference type="UniPathway" id="UPA00223">
    <property type="reaction ID" value="UER00999"/>
</dbReference>
<keyword evidence="8 12" id="KW-0342">GTP-binding</keyword>
<organism evidence="15 16">
    <name type="scientific">Latimeria chalumnae</name>
    <name type="common">Coelacanth</name>
    <dbReference type="NCBI Taxonomy" id="7897"/>
    <lineage>
        <taxon>Eukaryota</taxon>
        <taxon>Metazoa</taxon>
        <taxon>Chordata</taxon>
        <taxon>Craniata</taxon>
        <taxon>Vertebrata</taxon>
        <taxon>Euteleostomi</taxon>
        <taxon>Coelacanthiformes</taxon>
        <taxon>Coelacanthidae</taxon>
        <taxon>Latimeria</taxon>
    </lineage>
</organism>
<dbReference type="FunCoup" id="H3AZX5">
    <property type="interactions" value="662"/>
</dbReference>
<dbReference type="EMBL" id="AFYH01126146">
    <property type="status" value="NOT_ANNOTATED_CDS"/>
    <property type="molecule type" value="Genomic_DNA"/>
</dbReference>
<dbReference type="InterPro" id="IPR034722">
    <property type="entry name" value="Succ_CoA_betaG_euk"/>
</dbReference>
<comment type="function">
    <text evidence="10 12">GTP-specific succinyl-CoA synthetase functions in the citric acid cycle (TCA), coupling the hydrolysis of succinyl-CoA to the synthesis of GTP and thus represents the only step of substrate-level phosphorylation in the TCA. The beta subunit provides nucleotide specificity of the enzyme and binds the substrate succinate, while the binding sites for coenzyme A and phosphate are found in the alpha subunit.</text>
</comment>